<organism evidence="3 4">
    <name type="scientific">Chaetoceros tenuissimus</name>
    <dbReference type="NCBI Taxonomy" id="426638"/>
    <lineage>
        <taxon>Eukaryota</taxon>
        <taxon>Sar</taxon>
        <taxon>Stramenopiles</taxon>
        <taxon>Ochrophyta</taxon>
        <taxon>Bacillariophyta</taxon>
        <taxon>Coscinodiscophyceae</taxon>
        <taxon>Chaetocerotophycidae</taxon>
        <taxon>Chaetocerotales</taxon>
        <taxon>Chaetocerotaceae</taxon>
        <taxon>Chaetoceros</taxon>
    </lineage>
</organism>
<dbReference type="PANTHER" id="PTHR39219:SF1">
    <property type="entry name" value="ER MEMBRANE PROTEIN COMPLEX SUBUNIT 10"/>
    <property type="match status" value="1"/>
</dbReference>
<accession>A0AAD3CHI9</accession>
<dbReference type="CDD" id="cd22209">
    <property type="entry name" value="EMC10"/>
    <property type="match status" value="1"/>
</dbReference>
<feature type="region of interest" description="Disordered" evidence="1">
    <location>
        <begin position="204"/>
        <end position="235"/>
    </location>
</feature>
<feature type="region of interest" description="Disordered" evidence="1">
    <location>
        <begin position="259"/>
        <end position="295"/>
    </location>
</feature>
<feature type="signal peptide" evidence="2">
    <location>
        <begin position="1"/>
        <end position="20"/>
    </location>
</feature>
<dbReference type="Pfam" id="PF21203">
    <property type="entry name" value="ECM10"/>
    <property type="match status" value="1"/>
</dbReference>
<evidence type="ECO:0008006" key="5">
    <source>
        <dbReference type="Google" id="ProtNLM"/>
    </source>
</evidence>
<name>A0AAD3CHI9_9STRA</name>
<comment type="caution">
    <text evidence="3">The sequence shown here is derived from an EMBL/GenBank/DDBJ whole genome shotgun (WGS) entry which is preliminary data.</text>
</comment>
<protein>
    <recommendedName>
        <fullName evidence="5">ER membrane protein complex subunit 10</fullName>
    </recommendedName>
</protein>
<gene>
    <name evidence="3" type="ORF">CTEN210_01435</name>
</gene>
<evidence type="ECO:0000256" key="1">
    <source>
        <dbReference type="SAM" id="MobiDB-lite"/>
    </source>
</evidence>
<proteinExistence type="predicted"/>
<dbReference type="EMBL" id="BLLK01000020">
    <property type="protein sequence ID" value="GFH44961.1"/>
    <property type="molecule type" value="Genomic_DNA"/>
</dbReference>
<evidence type="ECO:0000313" key="4">
    <source>
        <dbReference type="Proteomes" id="UP001054902"/>
    </source>
</evidence>
<feature type="compositionally biased region" description="Low complexity" evidence="1">
    <location>
        <begin position="265"/>
        <end position="287"/>
    </location>
</feature>
<dbReference type="AlphaFoldDB" id="A0AAD3CHI9"/>
<evidence type="ECO:0000313" key="3">
    <source>
        <dbReference type="EMBL" id="GFH44961.1"/>
    </source>
</evidence>
<keyword evidence="2" id="KW-0732">Signal</keyword>
<feature type="chain" id="PRO_5041981686" description="ER membrane protein complex subunit 10" evidence="2">
    <location>
        <begin position="21"/>
        <end position="295"/>
    </location>
</feature>
<reference evidence="3 4" key="1">
    <citation type="journal article" date="2021" name="Sci. Rep.">
        <title>The genome of the diatom Chaetoceros tenuissimus carries an ancient integrated fragment of an extant virus.</title>
        <authorList>
            <person name="Hongo Y."/>
            <person name="Kimura K."/>
            <person name="Takaki Y."/>
            <person name="Yoshida Y."/>
            <person name="Baba S."/>
            <person name="Kobayashi G."/>
            <person name="Nagasaki K."/>
            <person name="Hano T."/>
            <person name="Tomaru Y."/>
        </authorList>
    </citation>
    <scope>NUCLEOTIDE SEQUENCE [LARGE SCALE GENOMIC DNA]</scope>
    <source>
        <strain evidence="3 4">NIES-3715</strain>
    </source>
</reference>
<dbReference type="Proteomes" id="UP001054902">
    <property type="component" value="Unassembled WGS sequence"/>
</dbReference>
<dbReference type="PANTHER" id="PTHR39219">
    <property type="entry name" value="ER MEMBRANE PROTEIN COMPLEX SUBUNIT 10"/>
    <property type="match status" value="1"/>
</dbReference>
<evidence type="ECO:0000256" key="2">
    <source>
        <dbReference type="SAM" id="SignalP"/>
    </source>
</evidence>
<keyword evidence="4" id="KW-1185">Reference proteome</keyword>
<sequence>MKFHVLSFLNAIFCVAQVASSEVATEKQSTTVLKTFKLYHSVAQNEFQPRGTIQLVKEEDGSLVSKFAEDDLEVIGDDILTGLDEIVAKNGFYKVKIEDEETGMSVLASSPSCDVKRAKFREEIALTLGSTGSIISLSFKPLVSPLAAPCNEQKPLVETKNEKGYKFRTSVSFSTSKPALTIPTVLPSTKPPPGYDWIKRAKKTATNDRESGDNSQGPDAQDTGFDPETEAAQQATANQSFLRKYWYIILPLTLMSLTGGEEPPQQGRAASAGAATAGAAAAGASGSRQRRGKRG</sequence>